<evidence type="ECO:0000256" key="1">
    <source>
        <dbReference type="ARBA" id="ARBA00012528"/>
    </source>
</evidence>
<dbReference type="GO" id="GO:1902201">
    <property type="term" value="P:negative regulation of bacterial-type flagellum-dependent cell motility"/>
    <property type="evidence" value="ECO:0007669"/>
    <property type="project" value="TreeGrafter"/>
</dbReference>
<comment type="catalytic activity">
    <reaction evidence="2">
        <text>2 GTP = 3',3'-c-di-GMP + 2 diphosphate</text>
        <dbReference type="Rhea" id="RHEA:24898"/>
        <dbReference type="ChEBI" id="CHEBI:33019"/>
        <dbReference type="ChEBI" id="CHEBI:37565"/>
        <dbReference type="ChEBI" id="CHEBI:58805"/>
        <dbReference type="EC" id="2.7.7.65"/>
    </reaction>
</comment>
<feature type="transmembrane region" description="Helical" evidence="3">
    <location>
        <begin position="200"/>
        <end position="222"/>
    </location>
</feature>
<reference evidence="6" key="1">
    <citation type="submission" date="2017-09" db="EMBL/GenBank/DDBJ databases">
        <authorList>
            <person name="Varghese N."/>
            <person name="Submissions S."/>
        </authorList>
    </citation>
    <scope>NUCLEOTIDE SEQUENCE [LARGE SCALE GENOMIC DNA]</scope>
    <source>
        <strain evidence="6">DSM 15103</strain>
    </source>
</reference>
<name>A0A285NBN9_9AQUI</name>
<dbReference type="InterPro" id="IPR043128">
    <property type="entry name" value="Rev_trsase/Diguanyl_cyclase"/>
</dbReference>
<dbReference type="Proteomes" id="UP000219036">
    <property type="component" value="Unassembled WGS sequence"/>
</dbReference>
<dbReference type="InterPro" id="IPR029787">
    <property type="entry name" value="Nucleotide_cyclase"/>
</dbReference>
<dbReference type="SUPFAM" id="SSF55073">
    <property type="entry name" value="Nucleotide cyclase"/>
    <property type="match status" value="1"/>
</dbReference>
<dbReference type="EC" id="2.7.7.65" evidence="1"/>
<dbReference type="EMBL" id="OBEI01000002">
    <property type="protein sequence ID" value="SNZ06708.1"/>
    <property type="molecule type" value="Genomic_DNA"/>
</dbReference>
<dbReference type="GO" id="GO:0005886">
    <property type="term" value="C:plasma membrane"/>
    <property type="evidence" value="ECO:0007669"/>
    <property type="project" value="TreeGrafter"/>
</dbReference>
<dbReference type="Pfam" id="PF00990">
    <property type="entry name" value="GGDEF"/>
    <property type="match status" value="1"/>
</dbReference>
<dbReference type="AlphaFoldDB" id="A0A285NBN9"/>
<accession>A0A285NBN9</accession>
<protein>
    <recommendedName>
        <fullName evidence="1">diguanylate cyclase</fullName>
        <ecNumber evidence="1">2.7.7.65</ecNumber>
    </recommendedName>
</protein>
<dbReference type="PROSITE" id="PS50887">
    <property type="entry name" value="GGDEF"/>
    <property type="match status" value="1"/>
</dbReference>
<dbReference type="Gene3D" id="3.30.70.270">
    <property type="match status" value="1"/>
</dbReference>
<evidence type="ECO:0000256" key="2">
    <source>
        <dbReference type="ARBA" id="ARBA00034247"/>
    </source>
</evidence>
<dbReference type="NCBIfam" id="TIGR00254">
    <property type="entry name" value="GGDEF"/>
    <property type="match status" value="1"/>
</dbReference>
<keyword evidence="6" id="KW-1185">Reference proteome</keyword>
<dbReference type="InterPro" id="IPR000160">
    <property type="entry name" value="GGDEF_dom"/>
</dbReference>
<dbReference type="PANTHER" id="PTHR45138:SF9">
    <property type="entry name" value="DIGUANYLATE CYCLASE DGCM-RELATED"/>
    <property type="match status" value="1"/>
</dbReference>
<feature type="domain" description="GGDEF" evidence="4">
    <location>
        <begin position="284"/>
        <end position="420"/>
    </location>
</feature>
<dbReference type="OrthoDB" id="9759607at2"/>
<evidence type="ECO:0000313" key="5">
    <source>
        <dbReference type="EMBL" id="SNZ06708.1"/>
    </source>
</evidence>
<dbReference type="CDD" id="cd01949">
    <property type="entry name" value="GGDEF"/>
    <property type="match status" value="1"/>
</dbReference>
<feature type="transmembrane region" description="Helical" evidence="3">
    <location>
        <begin position="95"/>
        <end position="116"/>
    </location>
</feature>
<dbReference type="PANTHER" id="PTHR45138">
    <property type="entry name" value="REGULATORY COMPONENTS OF SENSORY TRANSDUCTION SYSTEM"/>
    <property type="match status" value="1"/>
</dbReference>
<dbReference type="GO" id="GO:0052621">
    <property type="term" value="F:diguanylate cyclase activity"/>
    <property type="evidence" value="ECO:0007669"/>
    <property type="project" value="UniProtKB-EC"/>
</dbReference>
<evidence type="ECO:0000259" key="4">
    <source>
        <dbReference type="PROSITE" id="PS50887"/>
    </source>
</evidence>
<dbReference type="GO" id="GO:0043709">
    <property type="term" value="P:cell adhesion involved in single-species biofilm formation"/>
    <property type="evidence" value="ECO:0007669"/>
    <property type="project" value="TreeGrafter"/>
</dbReference>
<feature type="transmembrane region" description="Helical" evidence="3">
    <location>
        <begin position="123"/>
        <end position="145"/>
    </location>
</feature>
<dbReference type="FunFam" id="3.30.70.270:FF:000001">
    <property type="entry name" value="Diguanylate cyclase domain protein"/>
    <property type="match status" value="1"/>
</dbReference>
<proteinExistence type="predicted"/>
<keyword evidence="3" id="KW-1133">Transmembrane helix</keyword>
<feature type="transmembrane region" description="Helical" evidence="3">
    <location>
        <begin position="151"/>
        <end position="170"/>
    </location>
</feature>
<evidence type="ECO:0000313" key="6">
    <source>
        <dbReference type="Proteomes" id="UP000219036"/>
    </source>
</evidence>
<organism evidence="5 6">
    <name type="scientific">Persephonella hydrogeniphila</name>
    <dbReference type="NCBI Taxonomy" id="198703"/>
    <lineage>
        <taxon>Bacteria</taxon>
        <taxon>Pseudomonadati</taxon>
        <taxon>Aquificota</taxon>
        <taxon>Aquificia</taxon>
        <taxon>Aquificales</taxon>
        <taxon>Hydrogenothermaceae</taxon>
        <taxon>Persephonella</taxon>
    </lineage>
</organism>
<feature type="transmembrane region" description="Helical" evidence="3">
    <location>
        <begin position="69"/>
        <end position="89"/>
    </location>
</feature>
<dbReference type="InterPro" id="IPR050469">
    <property type="entry name" value="Diguanylate_Cyclase"/>
</dbReference>
<dbReference type="SMART" id="SM00267">
    <property type="entry name" value="GGDEF"/>
    <property type="match status" value="1"/>
</dbReference>
<gene>
    <name evidence="5" type="ORF">SAMN06265182_0770</name>
</gene>
<keyword evidence="3" id="KW-0812">Transmembrane</keyword>
<sequence length="422" mass="49166">MLDKEIDKLINKSKGWYHDLFKNYNIESLKNVIEKELSRKNRIYICFPEKLEELFQEYYFAKSIFRIKVMLIFGIMIYIFFGIADLILFPDIYRQLWGIRAFTLLILSPFIFYLFLSKDHFKVYVAYCFIAVMAGLSIIGMMFVISPFEAQVYYAGIFLVIFFVYTVSGIPFIYSSISSLIIILIYLAVDLYFLRSDSKYLISNLFFLGSANIIGMIGGYILEYYIRKDFLSSLKIYLDKNELEKLTGKLKVLSEYDELTGLANRRKLKEFFERELKRAIRENFPVSVFMIDIDYFKNYNDKYGHLKGDLVLREVGAIIKKHTRRPTDIASRWGGEEFVVVFSNVDGNKASILAGEIHNDILNKNIPHQSSPFKKITVSIGGYSEIPDNTRNIDELINKADKALYEAKIKGRNRIVVYSSQI</sequence>
<keyword evidence="3" id="KW-0472">Membrane</keyword>
<evidence type="ECO:0000256" key="3">
    <source>
        <dbReference type="SAM" id="Phobius"/>
    </source>
</evidence>
<dbReference type="RefSeq" id="WP_096999948.1">
    <property type="nucleotide sequence ID" value="NZ_OBEI01000002.1"/>
</dbReference>